<protein>
    <submittedName>
        <fullName evidence="2">Uncharacterized protein</fullName>
    </submittedName>
</protein>
<dbReference type="AlphaFoldDB" id="S3DGG5"/>
<evidence type="ECO:0000256" key="1">
    <source>
        <dbReference type="SAM" id="MobiDB-lite"/>
    </source>
</evidence>
<dbReference type="EMBL" id="KE145353">
    <property type="protein sequence ID" value="EPE36224.1"/>
    <property type="molecule type" value="Genomic_DNA"/>
</dbReference>
<reference evidence="2 3" key="1">
    <citation type="journal article" date="2013" name="BMC Genomics">
        <title>Genomics-driven discovery of the pneumocandin biosynthetic gene cluster in the fungus Glarea lozoyensis.</title>
        <authorList>
            <person name="Chen L."/>
            <person name="Yue Q."/>
            <person name="Zhang X."/>
            <person name="Xiang M."/>
            <person name="Wang C."/>
            <person name="Li S."/>
            <person name="Che Y."/>
            <person name="Ortiz-Lopez F.J."/>
            <person name="Bills G.F."/>
            <person name="Liu X."/>
            <person name="An Z."/>
        </authorList>
    </citation>
    <scope>NUCLEOTIDE SEQUENCE [LARGE SCALE GENOMIC DNA]</scope>
    <source>
        <strain evidence="3">ATCC 20868 / MF5171</strain>
    </source>
</reference>
<evidence type="ECO:0000313" key="3">
    <source>
        <dbReference type="Proteomes" id="UP000016922"/>
    </source>
</evidence>
<dbReference type="Proteomes" id="UP000016922">
    <property type="component" value="Unassembled WGS sequence"/>
</dbReference>
<gene>
    <name evidence="2" type="ORF">GLAREA_05562</name>
</gene>
<dbReference type="KEGG" id="glz:GLAREA_05562"/>
<dbReference type="GeneID" id="19464616"/>
<proteinExistence type="predicted"/>
<dbReference type="HOGENOM" id="CLU_1266986_0_0_1"/>
<keyword evidence="3" id="KW-1185">Reference proteome</keyword>
<dbReference type="RefSeq" id="XP_008077042.1">
    <property type="nucleotide sequence ID" value="XM_008078851.1"/>
</dbReference>
<dbReference type="OMA" id="CELEGYD"/>
<sequence>MPVKEGQDKPFSLTSAIFSRFEGFDLNEEPPKDEMEQLQKTVENLKTQQDIVRQNMISMAKQQADYVQARAQEEIRQLQNYPEPENSDRATLEAKSKIDAIRNAHRANLLARLSTPPKPGSSPEDFLFNMRQLNSNSITDTTPPEDEPIPETSTTRTADTIKDEVAKKLQEIITLTTCELEGYDIHSKIVLERYKTALEKKGAVGGKETGEISPQKVT</sequence>
<name>S3DGG5_GLAL2</name>
<feature type="region of interest" description="Disordered" evidence="1">
    <location>
        <begin position="135"/>
        <end position="155"/>
    </location>
</feature>
<accession>S3DGG5</accession>
<dbReference type="OrthoDB" id="3541874at2759"/>
<organism evidence="2 3">
    <name type="scientific">Glarea lozoyensis (strain ATCC 20868 / MF5171)</name>
    <dbReference type="NCBI Taxonomy" id="1116229"/>
    <lineage>
        <taxon>Eukaryota</taxon>
        <taxon>Fungi</taxon>
        <taxon>Dikarya</taxon>
        <taxon>Ascomycota</taxon>
        <taxon>Pezizomycotina</taxon>
        <taxon>Leotiomycetes</taxon>
        <taxon>Helotiales</taxon>
        <taxon>Helotiaceae</taxon>
        <taxon>Glarea</taxon>
    </lineage>
</organism>
<evidence type="ECO:0000313" key="2">
    <source>
        <dbReference type="EMBL" id="EPE36224.1"/>
    </source>
</evidence>